<dbReference type="Pfam" id="PF02493">
    <property type="entry name" value="MORN"/>
    <property type="match status" value="4"/>
</dbReference>
<keyword evidence="13" id="KW-0539">Nucleus</keyword>
<keyword evidence="19" id="KW-1185">Reference proteome</keyword>
<evidence type="ECO:0000313" key="19">
    <source>
        <dbReference type="Proteomes" id="UP000694567"/>
    </source>
</evidence>
<dbReference type="GO" id="GO:0032259">
    <property type="term" value="P:methylation"/>
    <property type="evidence" value="ECO:0007669"/>
    <property type="project" value="UniProtKB-KW"/>
</dbReference>
<evidence type="ECO:0000313" key="18">
    <source>
        <dbReference type="Ensembl" id="ENSBOBP00000024947.1"/>
    </source>
</evidence>
<dbReference type="Gene3D" id="2.20.110.10">
    <property type="entry name" value="Histone H3 K4-specific methyltransferase SET7/9 N-terminal domain"/>
    <property type="match status" value="2"/>
</dbReference>
<dbReference type="FunFam" id="2.20.110.10:FF:000004">
    <property type="entry name" value="Histone-lysine N-methyltransferase SETD7"/>
    <property type="match status" value="1"/>
</dbReference>
<keyword evidence="5" id="KW-0489">Methyltransferase</keyword>
<dbReference type="Proteomes" id="UP000694567">
    <property type="component" value="Unplaced"/>
</dbReference>
<evidence type="ECO:0000256" key="3">
    <source>
        <dbReference type="ARBA" id="ARBA00020512"/>
    </source>
</evidence>
<accession>A0A8C0G4Z6</accession>
<keyword evidence="4" id="KW-0158">Chromosome</keyword>
<evidence type="ECO:0000256" key="17">
    <source>
        <dbReference type="ARBA" id="ARBA00048660"/>
    </source>
</evidence>
<reference evidence="18" key="1">
    <citation type="submission" date="2025-08" db="UniProtKB">
        <authorList>
            <consortium name="Ensembl"/>
        </authorList>
    </citation>
    <scope>IDENTIFICATION</scope>
</reference>
<dbReference type="PANTHER" id="PTHR46820:SF1">
    <property type="entry name" value="HISTONE-LYSINE N-METHYLTRANSFERASE SETD7"/>
    <property type="match status" value="1"/>
</dbReference>
<proteinExistence type="predicted"/>
<keyword evidence="7" id="KW-0949">S-adenosyl-L-methionine</keyword>
<evidence type="ECO:0000256" key="5">
    <source>
        <dbReference type="ARBA" id="ARBA00022603"/>
    </source>
</evidence>
<comment type="catalytic activity">
    <reaction evidence="17">
        <text>L-lysyl(4)-[histone H3] + S-adenosyl-L-methionine = N(6)-methyl-L-lysyl(4)-[histone H3] + S-adenosyl-L-homocysteine + H(+)</text>
        <dbReference type="Rhea" id="RHEA:60264"/>
        <dbReference type="Rhea" id="RHEA-COMP:15543"/>
        <dbReference type="Rhea" id="RHEA-COMP:15547"/>
        <dbReference type="ChEBI" id="CHEBI:15378"/>
        <dbReference type="ChEBI" id="CHEBI:29969"/>
        <dbReference type="ChEBI" id="CHEBI:57856"/>
        <dbReference type="ChEBI" id="CHEBI:59789"/>
        <dbReference type="ChEBI" id="CHEBI:61929"/>
        <dbReference type="EC" id="2.1.1.364"/>
    </reaction>
</comment>
<dbReference type="InterPro" id="IPR003409">
    <property type="entry name" value="MORN"/>
</dbReference>
<dbReference type="Ensembl" id="ENSBOBT00000025490.1">
    <property type="protein sequence ID" value="ENSBOBP00000024947.1"/>
    <property type="gene ID" value="ENSBOBG00000014778.1"/>
</dbReference>
<evidence type="ECO:0000256" key="1">
    <source>
        <dbReference type="ARBA" id="ARBA00004123"/>
    </source>
</evidence>
<dbReference type="PANTHER" id="PTHR46820">
    <property type="entry name" value="HISTONE-LYSINE N-METHYLTRANSFERASE SETD7"/>
    <property type="match status" value="1"/>
</dbReference>
<dbReference type="GO" id="GO:0005634">
    <property type="term" value="C:nucleus"/>
    <property type="evidence" value="ECO:0007669"/>
    <property type="project" value="UniProtKB-SubCell"/>
</dbReference>
<keyword evidence="12" id="KW-0804">Transcription</keyword>
<reference evidence="18" key="2">
    <citation type="submission" date="2025-09" db="UniProtKB">
        <authorList>
            <consortium name="Ensembl"/>
        </authorList>
    </citation>
    <scope>IDENTIFICATION</scope>
</reference>
<dbReference type="EC" id="2.1.1.364" evidence="14"/>
<evidence type="ECO:0000256" key="12">
    <source>
        <dbReference type="ARBA" id="ARBA00023163"/>
    </source>
</evidence>
<dbReference type="GO" id="GO:0140945">
    <property type="term" value="F:histone H3K4 monomethyltransferase activity"/>
    <property type="evidence" value="ECO:0007669"/>
    <property type="project" value="UniProtKB-EC"/>
</dbReference>
<evidence type="ECO:0000256" key="8">
    <source>
        <dbReference type="ARBA" id="ARBA00022737"/>
    </source>
</evidence>
<evidence type="ECO:0000256" key="7">
    <source>
        <dbReference type="ARBA" id="ARBA00022691"/>
    </source>
</evidence>
<keyword evidence="11" id="KW-0010">Activator</keyword>
<evidence type="ECO:0000256" key="15">
    <source>
        <dbReference type="ARBA" id="ARBA00030095"/>
    </source>
</evidence>
<dbReference type="GO" id="GO:0003682">
    <property type="term" value="F:chromatin binding"/>
    <property type="evidence" value="ECO:0007669"/>
    <property type="project" value="TreeGrafter"/>
</dbReference>
<keyword evidence="9" id="KW-0156">Chromatin regulator</keyword>
<evidence type="ECO:0000256" key="10">
    <source>
        <dbReference type="ARBA" id="ARBA00023015"/>
    </source>
</evidence>
<evidence type="ECO:0000256" key="14">
    <source>
        <dbReference type="ARBA" id="ARBA00023620"/>
    </source>
</evidence>
<evidence type="ECO:0000256" key="2">
    <source>
        <dbReference type="ARBA" id="ARBA00004286"/>
    </source>
</evidence>
<dbReference type="AlphaFoldDB" id="A0A8C0G4Z6"/>
<evidence type="ECO:0000256" key="16">
    <source>
        <dbReference type="ARBA" id="ARBA00047738"/>
    </source>
</evidence>
<comment type="subcellular location">
    <subcellularLocation>
        <location evidence="2">Chromosome</location>
    </subcellularLocation>
    <subcellularLocation>
        <location evidence="1">Nucleus</location>
    </subcellularLocation>
</comment>
<keyword evidence="10" id="KW-0805">Transcription regulation</keyword>
<dbReference type="GO" id="GO:0070828">
    <property type="term" value="P:heterochromatin organization"/>
    <property type="evidence" value="ECO:0007669"/>
    <property type="project" value="TreeGrafter"/>
</dbReference>
<evidence type="ECO:0000256" key="13">
    <source>
        <dbReference type="ARBA" id="ARBA00023242"/>
    </source>
</evidence>
<evidence type="ECO:0000256" key="4">
    <source>
        <dbReference type="ARBA" id="ARBA00022454"/>
    </source>
</evidence>
<organism evidence="18 19">
    <name type="scientific">Bubo bubo</name>
    <name type="common">Eurasian eagle-owl</name>
    <name type="synonym">Strix bubo</name>
    <dbReference type="NCBI Taxonomy" id="30461"/>
    <lineage>
        <taxon>Eukaryota</taxon>
        <taxon>Metazoa</taxon>
        <taxon>Chordata</taxon>
        <taxon>Craniata</taxon>
        <taxon>Vertebrata</taxon>
        <taxon>Euteleostomi</taxon>
        <taxon>Archelosauria</taxon>
        <taxon>Archosauria</taxon>
        <taxon>Dinosauria</taxon>
        <taxon>Saurischia</taxon>
        <taxon>Theropoda</taxon>
        <taxon>Coelurosauria</taxon>
        <taxon>Aves</taxon>
        <taxon>Neognathae</taxon>
        <taxon>Neoaves</taxon>
        <taxon>Telluraves</taxon>
        <taxon>Strigiformes</taxon>
        <taxon>Strigidae</taxon>
        <taxon>Bubo</taxon>
    </lineage>
</organism>
<dbReference type="SUPFAM" id="SSF82185">
    <property type="entry name" value="Histone H3 K4-specific methyltransferase SET7/9 N-terminal domain"/>
    <property type="match status" value="1"/>
</dbReference>
<keyword evidence="6" id="KW-0808">Transferase</keyword>
<dbReference type="GO" id="GO:0005694">
    <property type="term" value="C:chromosome"/>
    <property type="evidence" value="ECO:0007669"/>
    <property type="project" value="UniProtKB-SubCell"/>
</dbReference>
<protein>
    <recommendedName>
        <fullName evidence="3">Histone-lysine N-methyltransferase SETD7</fullName>
        <ecNumber evidence="14">2.1.1.364</ecNumber>
    </recommendedName>
    <alternativeName>
        <fullName evidence="15">SET domain-containing protein 7</fullName>
    </alternativeName>
</protein>
<sequence length="153" mass="16756">FDADYCFVLGRHLDDDGLPHGFCTVTYSSTDRFEGNFVHGEKNGRGKFFFFDGSTLEGYYVDDALQGQGIYTYEDGVVLHGTYVDGELNGPAQEYDSDGRLIFKGQYKDNIRHGVCWIYYPVSLTTSDPSGHVPAVSSSSCQSAAVPSGHVGI</sequence>
<evidence type="ECO:0000256" key="9">
    <source>
        <dbReference type="ARBA" id="ARBA00022853"/>
    </source>
</evidence>
<evidence type="ECO:0000256" key="6">
    <source>
        <dbReference type="ARBA" id="ARBA00022679"/>
    </source>
</evidence>
<dbReference type="FunFam" id="2.20.110.10:FF:000005">
    <property type="entry name" value="Histone-lysine N-methyltransferase SETD7"/>
    <property type="match status" value="1"/>
</dbReference>
<comment type="catalytic activity">
    <reaction evidence="16">
        <text>L-lysyl-[protein] + S-adenosyl-L-methionine = N(6)-methyl-L-lysyl-[protein] + S-adenosyl-L-homocysteine + H(+)</text>
        <dbReference type="Rhea" id="RHEA:51736"/>
        <dbReference type="Rhea" id="RHEA-COMP:9752"/>
        <dbReference type="Rhea" id="RHEA-COMP:13053"/>
        <dbReference type="ChEBI" id="CHEBI:15378"/>
        <dbReference type="ChEBI" id="CHEBI:29969"/>
        <dbReference type="ChEBI" id="CHEBI:57856"/>
        <dbReference type="ChEBI" id="CHEBI:59789"/>
        <dbReference type="ChEBI" id="CHEBI:61929"/>
    </reaction>
    <physiologicalReaction direction="left-to-right" evidence="16">
        <dbReference type="Rhea" id="RHEA:51737"/>
    </physiologicalReaction>
</comment>
<name>A0A8C0G4Z6_BUBBB</name>
<keyword evidence="8" id="KW-0677">Repeat</keyword>
<evidence type="ECO:0000256" key="11">
    <source>
        <dbReference type="ARBA" id="ARBA00023159"/>
    </source>
</evidence>